<evidence type="ECO:0000256" key="1">
    <source>
        <dbReference type="ARBA" id="ARBA00004167"/>
    </source>
</evidence>
<comment type="subcellular location">
    <subcellularLocation>
        <location evidence="1">Membrane</location>
        <topology evidence="1">Single-pass membrane protein</topology>
    </subcellularLocation>
</comment>
<name>M5E0X7_9FIRM</name>
<evidence type="ECO:0008006" key="9">
    <source>
        <dbReference type="Google" id="ProtNLM"/>
    </source>
</evidence>
<dbReference type="Pfam" id="PF07963">
    <property type="entry name" value="N_methyl"/>
    <property type="match status" value="1"/>
</dbReference>
<dbReference type="EMBL" id="CAUI01000015">
    <property type="protein sequence ID" value="CCU79392.1"/>
    <property type="molecule type" value="Genomic_DNA"/>
</dbReference>
<evidence type="ECO:0000313" key="7">
    <source>
        <dbReference type="EMBL" id="CCU79392.1"/>
    </source>
</evidence>
<gene>
    <name evidence="7" type="ORF">HSACCH_01298</name>
</gene>
<accession>M5E0X7</accession>
<dbReference type="SUPFAM" id="SSF54523">
    <property type="entry name" value="Pili subunits"/>
    <property type="match status" value="1"/>
</dbReference>
<dbReference type="InterPro" id="IPR012902">
    <property type="entry name" value="N_methyl_site"/>
</dbReference>
<evidence type="ECO:0000256" key="5">
    <source>
        <dbReference type="ARBA" id="ARBA00023136"/>
    </source>
</evidence>
<keyword evidence="5 6" id="KW-0472">Membrane</keyword>
<reference evidence="8" key="1">
    <citation type="journal article" date="2013" name="Genome Announc.">
        <title>Genome Sequence of Halanaerobium saccharolyticum subsp. saccharolyticum Strain DSM 6643T, a Halophilic Hydrogen-Producing Bacterium.</title>
        <authorList>
            <person name="Kivisto A."/>
            <person name="Larjo A."/>
            <person name="Ciranna A."/>
            <person name="Santala V."/>
            <person name="Roos C."/>
            <person name="Karp M."/>
        </authorList>
    </citation>
    <scope>NUCLEOTIDE SEQUENCE [LARGE SCALE GENOMIC DNA]</scope>
    <source>
        <strain evidence="8">DSM 6643</strain>
    </source>
</reference>
<dbReference type="AlphaFoldDB" id="M5E0X7"/>
<organism evidence="7 8">
    <name type="scientific">Halanaerobium saccharolyticum subsp. saccharolyticum DSM 6643</name>
    <dbReference type="NCBI Taxonomy" id="1293054"/>
    <lineage>
        <taxon>Bacteria</taxon>
        <taxon>Bacillati</taxon>
        <taxon>Bacillota</taxon>
        <taxon>Clostridia</taxon>
        <taxon>Halanaerobiales</taxon>
        <taxon>Halanaerobiaceae</taxon>
        <taxon>Halanaerobium</taxon>
    </lineage>
</organism>
<dbReference type="InParanoid" id="M5E0X7"/>
<dbReference type="NCBIfam" id="TIGR02532">
    <property type="entry name" value="IV_pilin_GFxxxE"/>
    <property type="match status" value="1"/>
</dbReference>
<comment type="caution">
    <text evidence="7">The sequence shown here is derived from an EMBL/GenBank/DDBJ whole genome shotgun (WGS) entry which is preliminary data.</text>
</comment>
<sequence length="138" mass="15099">MQKIRNLFKHEDGFTLIELLVVIAVLGILAAIAIPRMGGITDRAKISAVEANMRNVKNGLEMYYADNDAEYPTSSDLESLIGDLEKYIEMDYADLSQYLDTSSTSYDISTSSYEISVTVADTDPAEVFTISSGLIASP</sequence>
<dbReference type="InterPro" id="IPR000983">
    <property type="entry name" value="Bac_GSPG_pilin"/>
</dbReference>
<dbReference type="eggNOG" id="COG4968">
    <property type="taxonomic scope" value="Bacteria"/>
</dbReference>
<keyword evidence="3 6" id="KW-0812">Transmembrane</keyword>
<dbReference type="STRING" id="1293054.HSACCH_01298"/>
<dbReference type="GO" id="GO:0016020">
    <property type="term" value="C:membrane"/>
    <property type="evidence" value="ECO:0007669"/>
    <property type="project" value="UniProtKB-SubCell"/>
</dbReference>
<protein>
    <recommendedName>
        <fullName evidence="9">General secretion pathway protein G</fullName>
    </recommendedName>
</protein>
<keyword evidence="8" id="KW-1185">Reference proteome</keyword>
<evidence type="ECO:0000256" key="4">
    <source>
        <dbReference type="ARBA" id="ARBA00022989"/>
    </source>
</evidence>
<dbReference type="GO" id="GO:0015627">
    <property type="term" value="C:type II protein secretion system complex"/>
    <property type="evidence" value="ECO:0007669"/>
    <property type="project" value="InterPro"/>
</dbReference>
<dbReference type="Proteomes" id="UP000012063">
    <property type="component" value="Unassembled WGS sequence"/>
</dbReference>
<dbReference type="RefSeq" id="WP_005488734.1">
    <property type="nucleotide sequence ID" value="NZ_CAUI01000015.1"/>
</dbReference>
<dbReference type="PANTHER" id="PTHR30093:SF44">
    <property type="entry name" value="TYPE II SECRETION SYSTEM CORE PROTEIN G"/>
    <property type="match status" value="1"/>
</dbReference>
<dbReference type="FunCoup" id="M5E0X7">
    <property type="interactions" value="8"/>
</dbReference>
<dbReference type="InterPro" id="IPR045584">
    <property type="entry name" value="Pilin-like"/>
</dbReference>
<keyword evidence="4 6" id="KW-1133">Transmembrane helix</keyword>
<dbReference type="PRINTS" id="PR00813">
    <property type="entry name" value="BCTERIALGSPG"/>
</dbReference>
<dbReference type="GO" id="GO:0015628">
    <property type="term" value="P:protein secretion by the type II secretion system"/>
    <property type="evidence" value="ECO:0007669"/>
    <property type="project" value="InterPro"/>
</dbReference>
<evidence type="ECO:0000256" key="2">
    <source>
        <dbReference type="ARBA" id="ARBA00022481"/>
    </source>
</evidence>
<evidence type="ECO:0000256" key="6">
    <source>
        <dbReference type="SAM" id="Phobius"/>
    </source>
</evidence>
<dbReference type="PANTHER" id="PTHR30093">
    <property type="entry name" value="GENERAL SECRETION PATHWAY PROTEIN G"/>
    <property type="match status" value="1"/>
</dbReference>
<keyword evidence="2" id="KW-0488">Methylation</keyword>
<dbReference type="Gene3D" id="3.30.700.10">
    <property type="entry name" value="Glycoprotein, Type 4 Pilin"/>
    <property type="match status" value="1"/>
</dbReference>
<evidence type="ECO:0000313" key="8">
    <source>
        <dbReference type="Proteomes" id="UP000012063"/>
    </source>
</evidence>
<feature type="transmembrane region" description="Helical" evidence="6">
    <location>
        <begin position="14"/>
        <end position="34"/>
    </location>
</feature>
<proteinExistence type="predicted"/>
<evidence type="ECO:0000256" key="3">
    <source>
        <dbReference type="ARBA" id="ARBA00022692"/>
    </source>
</evidence>